<keyword evidence="14" id="KW-1185">Reference proteome</keyword>
<keyword evidence="5" id="KW-0862">Zinc</keyword>
<dbReference type="Proteomes" id="UP000019373">
    <property type="component" value="Unassembled WGS sequence"/>
</dbReference>
<dbReference type="AlphaFoldDB" id="U1GBD6"/>
<evidence type="ECO:0000256" key="8">
    <source>
        <dbReference type="PROSITE-ProRule" id="PRU00175"/>
    </source>
</evidence>
<dbReference type="SMART" id="SM00184">
    <property type="entry name" value="RING"/>
    <property type="match status" value="1"/>
</dbReference>
<evidence type="ECO:0000256" key="9">
    <source>
        <dbReference type="SAM" id="MobiDB-lite"/>
    </source>
</evidence>
<evidence type="ECO:0000256" key="1">
    <source>
        <dbReference type="ARBA" id="ARBA00004370"/>
    </source>
</evidence>
<feature type="chain" id="PRO_5004612270" description="RING-type domain-containing protein" evidence="11">
    <location>
        <begin position="20"/>
        <end position="606"/>
    </location>
</feature>
<dbReference type="PANTHER" id="PTHR46539:SF1">
    <property type="entry name" value="E3 UBIQUITIN-PROTEIN LIGASE ATL42"/>
    <property type="match status" value="1"/>
</dbReference>
<feature type="transmembrane region" description="Helical" evidence="10">
    <location>
        <begin position="208"/>
        <end position="230"/>
    </location>
</feature>
<feature type="compositionally biased region" description="Basic and acidic residues" evidence="9">
    <location>
        <begin position="301"/>
        <end position="311"/>
    </location>
</feature>
<evidence type="ECO:0000256" key="4">
    <source>
        <dbReference type="ARBA" id="ARBA00022771"/>
    </source>
</evidence>
<evidence type="ECO:0000259" key="12">
    <source>
        <dbReference type="PROSITE" id="PS50089"/>
    </source>
</evidence>
<dbReference type="InterPro" id="IPR001841">
    <property type="entry name" value="Znf_RING"/>
</dbReference>
<sequence length="606" mass="66061">MAGGRLRLSFWSMLALVLALPWGLFATAHEVMPSDNPADYPSQYRYIMNGSELSVLGIGSIGLIPLSASLWSLSPEDFSSTIVSGNLQNVNSSTATGLSAFTIPYISCDDPDVMEVISDAFKSTDVRNVLAAVLYSETHTHCRITDTLAVAEWLNLLTVGDMEQARQVAALELNNDSIGVVQIAADLSSLPPGTRLDPPRRGSPIPMIILYALTSMITVLLLLVIIGGAIKARRHPERYGPRARFMGRPRQSRAKGIAMAMLETLPIVRFGDPDPKQSKSVGTVEDVEMSPTTKETAAQIKDSEPEQRGAEDEPGTSKATAEPTRPRTPLATSDEGSADLTTNKPAPPNPTAVGAAAPADESLETAEDPLSCSICTEDFTLGEALRVLPCNHKFHPLCVDPWLLNVSGTCPLCRIDLRPPQEITEENSQDPSIPTNINPVYADTAAAQQRPRSTLGGIMRGTRALDLQTIIEASREERIWILRRWREERRPQWQQQADHDVNGAENTDADVNAAVHRRSRVLSQRLRDRFSVRSSQDPLPPRSRNDGSEATERRPSTWYASEGNARAETSTTSADSTPQPPPPPNDAAAVDERARTEDGERTLASW</sequence>
<gene>
    <name evidence="13" type="ORF">EPUS_08821</name>
</gene>
<dbReference type="EMBL" id="KE721433">
    <property type="protein sequence ID" value="ERF69348.1"/>
    <property type="molecule type" value="Genomic_DNA"/>
</dbReference>
<reference evidence="14" key="1">
    <citation type="journal article" date="2014" name="BMC Genomics">
        <title>Genome characteristics reveal the impact of lichenization on lichen-forming fungus Endocarpon pusillum Hedwig (Verrucariales, Ascomycota).</title>
        <authorList>
            <person name="Wang Y.-Y."/>
            <person name="Liu B."/>
            <person name="Zhang X.-Y."/>
            <person name="Zhou Q.-M."/>
            <person name="Zhang T."/>
            <person name="Li H."/>
            <person name="Yu Y.-F."/>
            <person name="Zhang X.-L."/>
            <person name="Hao X.-Y."/>
            <person name="Wang M."/>
            <person name="Wang L."/>
            <person name="Wei J.-C."/>
        </authorList>
    </citation>
    <scope>NUCLEOTIDE SEQUENCE [LARGE SCALE GENOMIC DNA]</scope>
    <source>
        <strain evidence="14">Z07020 / HMAS-L-300199</strain>
    </source>
</reference>
<dbReference type="Gene3D" id="3.30.40.10">
    <property type="entry name" value="Zinc/RING finger domain, C3HC4 (zinc finger)"/>
    <property type="match status" value="1"/>
</dbReference>
<feature type="signal peptide" evidence="11">
    <location>
        <begin position="1"/>
        <end position="19"/>
    </location>
</feature>
<dbReference type="eggNOG" id="KOG0800">
    <property type="taxonomic scope" value="Eukaryota"/>
</dbReference>
<evidence type="ECO:0000313" key="14">
    <source>
        <dbReference type="Proteomes" id="UP000019373"/>
    </source>
</evidence>
<dbReference type="Pfam" id="PF13639">
    <property type="entry name" value="zf-RING_2"/>
    <property type="match status" value="1"/>
</dbReference>
<dbReference type="InterPro" id="IPR013083">
    <property type="entry name" value="Znf_RING/FYVE/PHD"/>
</dbReference>
<evidence type="ECO:0000256" key="5">
    <source>
        <dbReference type="ARBA" id="ARBA00022833"/>
    </source>
</evidence>
<dbReference type="GO" id="GO:0008270">
    <property type="term" value="F:zinc ion binding"/>
    <property type="evidence" value="ECO:0007669"/>
    <property type="project" value="UniProtKB-KW"/>
</dbReference>
<accession>U1GBD6</accession>
<evidence type="ECO:0000256" key="10">
    <source>
        <dbReference type="SAM" id="Phobius"/>
    </source>
</evidence>
<dbReference type="OrthoDB" id="8062037at2759"/>
<keyword evidence="7 10" id="KW-0472">Membrane</keyword>
<name>U1GBD6_ENDPU</name>
<feature type="region of interest" description="Disordered" evidence="9">
    <location>
        <begin position="269"/>
        <end position="364"/>
    </location>
</feature>
<dbReference type="RefSeq" id="XP_007804997.1">
    <property type="nucleotide sequence ID" value="XM_007806806.1"/>
</dbReference>
<keyword evidence="11" id="KW-0732">Signal</keyword>
<comment type="subcellular location">
    <subcellularLocation>
        <location evidence="1">Membrane</location>
    </subcellularLocation>
</comment>
<dbReference type="SUPFAM" id="SSF57850">
    <property type="entry name" value="RING/U-box"/>
    <property type="match status" value="1"/>
</dbReference>
<feature type="domain" description="RING-type" evidence="12">
    <location>
        <begin position="372"/>
        <end position="414"/>
    </location>
</feature>
<dbReference type="CDD" id="cd16454">
    <property type="entry name" value="RING-H2_PA-TM-RING"/>
    <property type="match status" value="1"/>
</dbReference>
<feature type="transmembrane region" description="Helical" evidence="10">
    <location>
        <begin position="53"/>
        <end position="73"/>
    </location>
</feature>
<dbReference type="OMA" id="THTHCRI"/>
<feature type="region of interest" description="Disordered" evidence="9">
    <location>
        <begin position="491"/>
        <end position="606"/>
    </location>
</feature>
<evidence type="ECO:0000313" key="13">
    <source>
        <dbReference type="EMBL" id="ERF69348.1"/>
    </source>
</evidence>
<dbReference type="GeneID" id="19243663"/>
<dbReference type="PANTHER" id="PTHR46539">
    <property type="entry name" value="E3 UBIQUITIN-PROTEIN LIGASE ATL42"/>
    <property type="match status" value="1"/>
</dbReference>
<protein>
    <recommendedName>
        <fullName evidence="12">RING-type domain-containing protein</fullName>
    </recommendedName>
</protein>
<feature type="compositionally biased region" description="Basic and acidic residues" evidence="9">
    <location>
        <begin position="491"/>
        <end position="502"/>
    </location>
</feature>
<keyword evidence="2 10" id="KW-0812">Transmembrane</keyword>
<feature type="compositionally biased region" description="Basic and acidic residues" evidence="9">
    <location>
        <begin position="543"/>
        <end position="555"/>
    </location>
</feature>
<evidence type="ECO:0000256" key="11">
    <source>
        <dbReference type="SAM" id="SignalP"/>
    </source>
</evidence>
<evidence type="ECO:0000256" key="2">
    <source>
        <dbReference type="ARBA" id="ARBA00022692"/>
    </source>
</evidence>
<dbReference type="GO" id="GO:0016020">
    <property type="term" value="C:membrane"/>
    <property type="evidence" value="ECO:0007669"/>
    <property type="project" value="UniProtKB-SubCell"/>
</dbReference>
<feature type="compositionally biased region" description="Basic and acidic residues" evidence="9">
    <location>
        <begin position="590"/>
        <end position="606"/>
    </location>
</feature>
<evidence type="ECO:0000256" key="3">
    <source>
        <dbReference type="ARBA" id="ARBA00022723"/>
    </source>
</evidence>
<dbReference type="PROSITE" id="PS50089">
    <property type="entry name" value="ZF_RING_2"/>
    <property type="match status" value="1"/>
</dbReference>
<keyword evidence="4 8" id="KW-0863">Zinc-finger</keyword>
<proteinExistence type="predicted"/>
<keyword evidence="3" id="KW-0479">Metal-binding</keyword>
<dbReference type="HOGENOM" id="CLU_008264_1_1_1"/>
<organism evidence="13 14">
    <name type="scientific">Endocarpon pusillum (strain Z07020 / HMAS-L-300199)</name>
    <name type="common">Lichen-forming fungus</name>
    <dbReference type="NCBI Taxonomy" id="1263415"/>
    <lineage>
        <taxon>Eukaryota</taxon>
        <taxon>Fungi</taxon>
        <taxon>Dikarya</taxon>
        <taxon>Ascomycota</taxon>
        <taxon>Pezizomycotina</taxon>
        <taxon>Eurotiomycetes</taxon>
        <taxon>Chaetothyriomycetidae</taxon>
        <taxon>Verrucariales</taxon>
        <taxon>Verrucariaceae</taxon>
        <taxon>Endocarpon</taxon>
    </lineage>
</organism>
<keyword evidence="6 10" id="KW-1133">Transmembrane helix</keyword>
<evidence type="ECO:0000256" key="6">
    <source>
        <dbReference type="ARBA" id="ARBA00022989"/>
    </source>
</evidence>
<evidence type="ECO:0000256" key="7">
    <source>
        <dbReference type="ARBA" id="ARBA00023136"/>
    </source>
</evidence>